<dbReference type="InterPro" id="IPR036179">
    <property type="entry name" value="Ig-like_dom_sf"/>
</dbReference>
<feature type="transmembrane region" description="Helical" evidence="8">
    <location>
        <begin position="174"/>
        <end position="198"/>
    </location>
</feature>
<accession>A0A4W6DGY2</accession>
<keyword evidence="5 8" id="KW-0472">Membrane</keyword>
<reference evidence="11" key="1">
    <citation type="submission" date="2015-09" db="EMBL/GenBank/DDBJ databases">
        <authorList>
            <person name="Sai Rama Sridatta P."/>
        </authorList>
    </citation>
    <scope>NUCLEOTIDE SEQUENCE [LARGE SCALE GENOMIC DNA]</scope>
</reference>
<dbReference type="Pfam" id="PF07686">
    <property type="entry name" value="V-set"/>
    <property type="match status" value="1"/>
</dbReference>
<dbReference type="PROSITE" id="PS50835">
    <property type="entry name" value="IG_LIKE"/>
    <property type="match status" value="1"/>
</dbReference>
<evidence type="ECO:0000256" key="8">
    <source>
        <dbReference type="SAM" id="Phobius"/>
    </source>
</evidence>
<organism evidence="10 11">
    <name type="scientific">Lates calcarifer</name>
    <name type="common">Barramundi</name>
    <name type="synonym">Holocentrus calcarifer</name>
    <dbReference type="NCBI Taxonomy" id="8187"/>
    <lineage>
        <taxon>Eukaryota</taxon>
        <taxon>Metazoa</taxon>
        <taxon>Chordata</taxon>
        <taxon>Craniata</taxon>
        <taxon>Vertebrata</taxon>
        <taxon>Euteleostomi</taxon>
        <taxon>Actinopterygii</taxon>
        <taxon>Neopterygii</taxon>
        <taxon>Teleostei</taxon>
        <taxon>Neoteleostei</taxon>
        <taxon>Acanthomorphata</taxon>
        <taxon>Carangaria</taxon>
        <taxon>Carangaria incertae sedis</taxon>
        <taxon>Centropomidae</taxon>
        <taxon>Lates</taxon>
    </lineage>
</organism>
<evidence type="ECO:0000256" key="4">
    <source>
        <dbReference type="ARBA" id="ARBA00022859"/>
    </source>
</evidence>
<proteinExistence type="predicted"/>
<keyword evidence="6" id="KW-1015">Disulfide bond</keyword>
<dbReference type="AlphaFoldDB" id="A0A4W6DGY2"/>
<dbReference type="SUPFAM" id="SSF48726">
    <property type="entry name" value="Immunoglobulin"/>
    <property type="match status" value="1"/>
</dbReference>
<keyword evidence="2" id="KW-1003">Cell membrane</keyword>
<dbReference type="InterPro" id="IPR013106">
    <property type="entry name" value="Ig_V-set"/>
</dbReference>
<dbReference type="SMART" id="SM00409">
    <property type="entry name" value="IG"/>
    <property type="match status" value="1"/>
</dbReference>
<keyword evidence="3" id="KW-0732">Signal</keyword>
<dbReference type="GeneTree" id="ENSGT00950000182968"/>
<dbReference type="PANTHER" id="PTHR19433">
    <property type="entry name" value="T-CELL RECEPTOR ALPHA CHAIN V REGION-RELATED"/>
    <property type="match status" value="1"/>
</dbReference>
<feature type="domain" description="Ig-like" evidence="9">
    <location>
        <begin position="41"/>
        <end position="134"/>
    </location>
</feature>
<dbReference type="InterPro" id="IPR003599">
    <property type="entry name" value="Ig_sub"/>
</dbReference>
<comment type="subcellular location">
    <subcellularLocation>
        <location evidence="1">Cell membrane</location>
    </subcellularLocation>
</comment>
<keyword evidence="4" id="KW-0391">Immunity</keyword>
<evidence type="ECO:0000256" key="5">
    <source>
        <dbReference type="ARBA" id="ARBA00023136"/>
    </source>
</evidence>
<evidence type="ECO:0000256" key="6">
    <source>
        <dbReference type="ARBA" id="ARBA00023157"/>
    </source>
</evidence>
<evidence type="ECO:0000313" key="11">
    <source>
        <dbReference type="Proteomes" id="UP000314980"/>
    </source>
</evidence>
<dbReference type="Ensembl" id="ENSLCAT00010025094.1">
    <property type="protein sequence ID" value="ENSLCAP00010024561.1"/>
    <property type="gene ID" value="ENSLCAG00010011503.1"/>
</dbReference>
<dbReference type="CDD" id="cd00099">
    <property type="entry name" value="IgV"/>
    <property type="match status" value="1"/>
</dbReference>
<evidence type="ECO:0000256" key="7">
    <source>
        <dbReference type="ARBA" id="ARBA00023180"/>
    </source>
</evidence>
<evidence type="ECO:0000256" key="2">
    <source>
        <dbReference type="ARBA" id="ARBA00022475"/>
    </source>
</evidence>
<dbReference type="Proteomes" id="UP000314980">
    <property type="component" value="Unassembled WGS sequence"/>
</dbReference>
<protein>
    <recommendedName>
        <fullName evidence="9">Ig-like domain-containing protein</fullName>
    </recommendedName>
</protein>
<dbReference type="GO" id="GO:0005886">
    <property type="term" value="C:plasma membrane"/>
    <property type="evidence" value="ECO:0007669"/>
    <property type="project" value="UniProtKB-SubCell"/>
</dbReference>
<dbReference type="GO" id="GO:0002376">
    <property type="term" value="P:immune system process"/>
    <property type="evidence" value="ECO:0007669"/>
    <property type="project" value="UniProtKB-KW"/>
</dbReference>
<dbReference type="PANTHER" id="PTHR19433:SF127">
    <property type="entry name" value="NITR9"/>
    <property type="match status" value="1"/>
</dbReference>
<keyword evidence="8" id="KW-0812">Transmembrane</keyword>
<keyword evidence="11" id="KW-1185">Reference proteome</keyword>
<reference evidence="10" key="2">
    <citation type="submission" date="2025-08" db="UniProtKB">
        <authorList>
            <consortium name="Ensembl"/>
        </authorList>
    </citation>
    <scope>IDENTIFICATION</scope>
</reference>
<dbReference type="InterPro" id="IPR013783">
    <property type="entry name" value="Ig-like_fold"/>
</dbReference>
<dbReference type="InterPro" id="IPR052051">
    <property type="entry name" value="TCR_complex_component"/>
</dbReference>
<keyword evidence="7" id="KW-0325">Glycoprotein</keyword>
<keyword evidence="8" id="KW-1133">Transmembrane helix</keyword>
<dbReference type="SMART" id="SM00406">
    <property type="entry name" value="IGv"/>
    <property type="match status" value="1"/>
</dbReference>
<evidence type="ECO:0000256" key="1">
    <source>
        <dbReference type="ARBA" id="ARBA00004236"/>
    </source>
</evidence>
<reference evidence="10" key="3">
    <citation type="submission" date="2025-09" db="UniProtKB">
        <authorList>
            <consortium name="Ensembl"/>
        </authorList>
    </citation>
    <scope>IDENTIFICATION</scope>
</reference>
<dbReference type="InterPro" id="IPR007110">
    <property type="entry name" value="Ig-like_dom"/>
</dbReference>
<evidence type="ECO:0000259" key="9">
    <source>
        <dbReference type="PROSITE" id="PS50835"/>
    </source>
</evidence>
<dbReference type="GO" id="GO:0009617">
    <property type="term" value="P:response to bacterium"/>
    <property type="evidence" value="ECO:0007669"/>
    <property type="project" value="TreeGrafter"/>
</dbReference>
<sequence>MTILLFSHEHLAQSTAVPYYRLCCTGVKKLAWLSSSVKFSSSVHQQSDFLSVEAGGSVTLHCFYKDDGTAWLYWYKQTLGQKPRLVSTFFVYDERGTFYHEFKNNPRFTLETKNGRNHLTISNLRTSDSATYYCARDYSLILEFFEGTTVSVKGSVITADSSVSGFTDEVDSLVLVYFLSGALTFSTILVVLLAFSVYKMNKRNSHHSPGTVTKTLCVSLCPLNMSCEVKSLFLSTIRLSRKIYCSLLNKCRSKTCLSVIAQHLFIFLSGSIL</sequence>
<dbReference type="Gene3D" id="2.60.40.10">
    <property type="entry name" value="Immunoglobulins"/>
    <property type="match status" value="1"/>
</dbReference>
<evidence type="ECO:0000256" key="3">
    <source>
        <dbReference type="ARBA" id="ARBA00022729"/>
    </source>
</evidence>
<name>A0A4W6DGY2_LATCA</name>
<evidence type="ECO:0000313" key="10">
    <source>
        <dbReference type="Ensembl" id="ENSLCAP00010024561.1"/>
    </source>
</evidence>